<feature type="compositionally biased region" description="Basic residues" evidence="1">
    <location>
        <begin position="314"/>
        <end position="325"/>
    </location>
</feature>
<dbReference type="EMBL" id="OV696698">
    <property type="protein sequence ID" value="CAH1243394.1"/>
    <property type="molecule type" value="Genomic_DNA"/>
</dbReference>
<sequence>MSSPYEDDTFTEASDTQTQTSVEIEARKEADRDHDESLSGTRTSDSQEHWSEDVSQSPDRTSSTSENNRHLQVYSVSSIGESSSRSSLSSGGRIVEKWSHSSTTGTTYSQELPEDSAADRDASYSEDFITTSATSVTEENVRSDTSSVESVSVKEELEDETSHNHGDSYHGYSSDDFESSGVQSSATESLLAEKESEAMSNFLHRACQVVKQNSSALLLDTEVLASSSTQHEAGKPDEEDIRVTPELLDFCSRKLQLLKERAKQDAEGIERSHQRKQDTVKSTTGKMHRKHKPSSHSSSQEKRHTRKEEDNVRRAKTSRGHKRKQKLPDDKGGSLAVVCKAVVEIAPPQDNVNSSIDLVRDMGKMSSIDPSEKKEHRWDVDSPEVDSLVPQGLVDRVRLDTMVLDMKRGAKAKVHNPSTCRSCVERQGALQQEEFLKRSRANVERRMIDTKVEQHLITHDSLTLIGEIARTLPRPTDNPDDVWARLMKGTVTKKGDKDNSNNVS</sequence>
<feature type="compositionally biased region" description="Low complexity" evidence="1">
    <location>
        <begin position="75"/>
        <end position="92"/>
    </location>
</feature>
<dbReference type="PANTHER" id="PTHR35256:SF1">
    <property type="entry name" value="EXPRESSED SEQUENCE AI429214"/>
    <property type="match status" value="1"/>
</dbReference>
<feature type="compositionally biased region" description="Basic and acidic residues" evidence="1">
    <location>
        <begin position="24"/>
        <end position="37"/>
    </location>
</feature>
<feature type="compositionally biased region" description="Acidic residues" evidence="1">
    <location>
        <begin position="1"/>
        <end position="10"/>
    </location>
</feature>
<dbReference type="Proteomes" id="UP000838412">
    <property type="component" value="Chromosome 13"/>
</dbReference>
<feature type="region of interest" description="Disordered" evidence="1">
    <location>
        <begin position="1"/>
        <end position="193"/>
    </location>
</feature>
<feature type="compositionally biased region" description="Basic and acidic residues" evidence="1">
    <location>
        <begin position="152"/>
        <end position="168"/>
    </location>
</feature>
<evidence type="ECO:0000313" key="2">
    <source>
        <dbReference type="EMBL" id="CAH1243394.1"/>
    </source>
</evidence>
<gene>
    <name evidence="2" type="primary">C8orf48</name>
    <name evidence="2" type="ORF">BLAG_LOCUS6376</name>
</gene>
<accession>A0A8J9YXG0</accession>
<feature type="compositionally biased region" description="Polar residues" evidence="1">
    <location>
        <begin position="11"/>
        <end position="22"/>
    </location>
</feature>
<feature type="compositionally biased region" description="Basic and acidic residues" evidence="1">
    <location>
        <begin position="299"/>
        <end position="313"/>
    </location>
</feature>
<dbReference type="InterPro" id="IPR027932">
    <property type="entry name" value="DUF4606"/>
</dbReference>
<proteinExistence type="predicted"/>
<organism evidence="2 3">
    <name type="scientific">Branchiostoma lanceolatum</name>
    <name type="common">Common lancelet</name>
    <name type="synonym">Amphioxus lanceolatum</name>
    <dbReference type="NCBI Taxonomy" id="7740"/>
    <lineage>
        <taxon>Eukaryota</taxon>
        <taxon>Metazoa</taxon>
        <taxon>Chordata</taxon>
        <taxon>Cephalochordata</taxon>
        <taxon>Leptocardii</taxon>
        <taxon>Amphioxiformes</taxon>
        <taxon>Branchiostomatidae</taxon>
        <taxon>Branchiostoma</taxon>
    </lineage>
</organism>
<dbReference type="OrthoDB" id="9976953at2759"/>
<keyword evidence="3" id="KW-1185">Reference proteome</keyword>
<evidence type="ECO:0000256" key="1">
    <source>
        <dbReference type="SAM" id="MobiDB-lite"/>
    </source>
</evidence>
<feature type="region of interest" description="Disordered" evidence="1">
    <location>
        <begin position="264"/>
        <end position="332"/>
    </location>
</feature>
<name>A0A8J9YXG0_BRALA</name>
<evidence type="ECO:0000313" key="3">
    <source>
        <dbReference type="Proteomes" id="UP000838412"/>
    </source>
</evidence>
<protein>
    <submittedName>
        <fullName evidence="2">C8orf48 protein</fullName>
    </submittedName>
</protein>
<feature type="compositionally biased region" description="Polar residues" evidence="1">
    <location>
        <begin position="53"/>
        <end position="66"/>
    </location>
</feature>
<feature type="compositionally biased region" description="Polar residues" evidence="1">
    <location>
        <begin position="100"/>
        <end position="110"/>
    </location>
</feature>
<reference evidence="2" key="1">
    <citation type="submission" date="2022-01" db="EMBL/GenBank/DDBJ databases">
        <authorList>
            <person name="Braso-Vives M."/>
        </authorList>
    </citation>
    <scope>NUCLEOTIDE SEQUENCE</scope>
</reference>
<feature type="compositionally biased region" description="Basic and acidic residues" evidence="1">
    <location>
        <begin position="264"/>
        <end position="279"/>
    </location>
</feature>
<feature type="compositionally biased region" description="Polar residues" evidence="1">
    <location>
        <begin position="128"/>
        <end position="138"/>
    </location>
</feature>
<dbReference type="AlphaFoldDB" id="A0A8J9YXG0"/>
<dbReference type="PANTHER" id="PTHR35256">
    <property type="entry name" value="CHROMOSOME 8 OPEN READING FRAME 48"/>
    <property type="match status" value="1"/>
</dbReference>
<dbReference type="Pfam" id="PF15379">
    <property type="entry name" value="DUF4606"/>
    <property type="match status" value="1"/>
</dbReference>